<organism evidence="8 9">
    <name type="scientific">Nocardia tengchongensis</name>
    <dbReference type="NCBI Taxonomy" id="2055889"/>
    <lineage>
        <taxon>Bacteria</taxon>
        <taxon>Bacillati</taxon>
        <taxon>Actinomycetota</taxon>
        <taxon>Actinomycetes</taxon>
        <taxon>Mycobacteriales</taxon>
        <taxon>Nocardiaceae</taxon>
        <taxon>Nocardia</taxon>
    </lineage>
</organism>
<comment type="subcellular location">
    <subcellularLocation>
        <location evidence="1">Cell membrane</location>
        <topology evidence="1">Multi-pass membrane protein</topology>
    </subcellularLocation>
</comment>
<evidence type="ECO:0000256" key="2">
    <source>
        <dbReference type="ARBA" id="ARBA00022475"/>
    </source>
</evidence>
<reference evidence="8 9" key="1">
    <citation type="submission" date="2021-04" db="EMBL/GenBank/DDBJ databases">
        <title>Nocardia tengchongensis.</title>
        <authorList>
            <person name="Zhuang k."/>
            <person name="Ran Y."/>
            <person name="Li W."/>
        </authorList>
    </citation>
    <scope>NUCLEOTIDE SEQUENCE [LARGE SCALE GENOMIC DNA]</scope>
    <source>
        <strain evidence="8 9">CFH S0057</strain>
    </source>
</reference>
<evidence type="ECO:0000256" key="3">
    <source>
        <dbReference type="ARBA" id="ARBA00022692"/>
    </source>
</evidence>
<feature type="transmembrane region" description="Helical" evidence="6">
    <location>
        <begin position="21"/>
        <end position="44"/>
    </location>
</feature>
<feature type="transmembrane region" description="Helical" evidence="6">
    <location>
        <begin position="225"/>
        <end position="246"/>
    </location>
</feature>
<evidence type="ECO:0000256" key="1">
    <source>
        <dbReference type="ARBA" id="ARBA00004651"/>
    </source>
</evidence>
<evidence type="ECO:0000259" key="7">
    <source>
        <dbReference type="Pfam" id="PF05425"/>
    </source>
</evidence>
<keyword evidence="9" id="KW-1185">Reference proteome</keyword>
<dbReference type="Proteomes" id="UP000683310">
    <property type="component" value="Chromosome"/>
</dbReference>
<feature type="transmembrane region" description="Helical" evidence="6">
    <location>
        <begin position="189"/>
        <end position="213"/>
    </location>
</feature>
<dbReference type="InterPro" id="IPR032694">
    <property type="entry name" value="CopC/D"/>
</dbReference>
<dbReference type="PANTHER" id="PTHR34820:SF4">
    <property type="entry name" value="INNER MEMBRANE PROTEIN YEBZ"/>
    <property type="match status" value="1"/>
</dbReference>
<dbReference type="Pfam" id="PF05425">
    <property type="entry name" value="CopD"/>
    <property type="match status" value="1"/>
</dbReference>
<feature type="transmembrane region" description="Helical" evidence="6">
    <location>
        <begin position="258"/>
        <end position="281"/>
    </location>
</feature>
<evidence type="ECO:0000256" key="4">
    <source>
        <dbReference type="ARBA" id="ARBA00022989"/>
    </source>
</evidence>
<dbReference type="InterPro" id="IPR008457">
    <property type="entry name" value="Cu-R_CopD_dom"/>
</dbReference>
<feature type="transmembrane region" description="Helical" evidence="6">
    <location>
        <begin position="302"/>
        <end position="321"/>
    </location>
</feature>
<name>A0ABX8CRT2_9NOCA</name>
<feature type="transmembrane region" description="Helical" evidence="6">
    <location>
        <begin position="134"/>
        <end position="153"/>
    </location>
</feature>
<feature type="transmembrane region" description="Helical" evidence="6">
    <location>
        <begin position="160"/>
        <end position="177"/>
    </location>
</feature>
<evidence type="ECO:0000256" key="5">
    <source>
        <dbReference type="ARBA" id="ARBA00023136"/>
    </source>
</evidence>
<accession>A0ABX8CRT2</accession>
<dbReference type="EMBL" id="CP074371">
    <property type="protein sequence ID" value="QVI22625.1"/>
    <property type="molecule type" value="Genomic_DNA"/>
</dbReference>
<feature type="transmembrane region" description="Helical" evidence="6">
    <location>
        <begin position="56"/>
        <end position="74"/>
    </location>
</feature>
<keyword evidence="5 6" id="KW-0472">Membrane</keyword>
<gene>
    <name evidence="8" type="ORF">KHQ06_06230</name>
</gene>
<keyword evidence="3 6" id="KW-0812">Transmembrane</keyword>
<sequence>MNRPDRTDRRRERGTTGGSSSSLRWLLLLVIPVALDGAALAWILAADDPVQAEAPVRVLADCAGATVLGLAALPRLSDRLTPRWRALTVFAAVWAAMEFAMLVLEAAEVQGIPARRLSATGFGDYLTHVSGGQIGIALLIGTGVVAVYSAFGFRQPDRATADLVLVFTAVTLALRPITGHMSQQPFGSVLAALHALAAAGWFGLLLALALTVRSRGEWAALLPRYSAWALPLVVTVTVTGLLNGLVRLGGVSPMVTTGYGRILLAKTLLVGALIALGWWWRRSWVPKVADHRMTADGSLRRAIVEVLVMALVFGLAATLAVTA</sequence>
<evidence type="ECO:0000313" key="8">
    <source>
        <dbReference type="EMBL" id="QVI22625.1"/>
    </source>
</evidence>
<feature type="domain" description="Copper resistance protein D" evidence="7">
    <location>
        <begin position="220"/>
        <end position="319"/>
    </location>
</feature>
<keyword evidence="2" id="KW-1003">Cell membrane</keyword>
<proteinExistence type="predicted"/>
<feature type="transmembrane region" description="Helical" evidence="6">
    <location>
        <begin position="86"/>
        <end position="104"/>
    </location>
</feature>
<evidence type="ECO:0000313" key="9">
    <source>
        <dbReference type="Proteomes" id="UP000683310"/>
    </source>
</evidence>
<dbReference type="PANTHER" id="PTHR34820">
    <property type="entry name" value="INNER MEMBRANE PROTEIN YEBZ"/>
    <property type="match status" value="1"/>
</dbReference>
<keyword evidence="4 6" id="KW-1133">Transmembrane helix</keyword>
<evidence type="ECO:0000256" key="6">
    <source>
        <dbReference type="SAM" id="Phobius"/>
    </source>
</evidence>
<protein>
    <submittedName>
        <fullName evidence="8">CopD family protein</fullName>
    </submittedName>
</protein>